<sequence>MQQSHRSAQVVKIIPNGDKTTLEVAILSNKEFCSACARGEGCGAIFLNQLTPSGRKRNKFKLEVLTQTATNDGIREGDIIMVRTSKSNFTLAIATFYLIPLIVAVILPSIILNALQVNDLYAGLSIFACLVIYFAIVKIYLKDFNTEIEYLGIDYAFEKFTANIKEIG</sequence>
<feature type="non-terminal residue" evidence="2">
    <location>
        <position position="168"/>
    </location>
</feature>
<dbReference type="Pfam" id="PF04246">
    <property type="entry name" value="RseC_MucC"/>
    <property type="match status" value="1"/>
</dbReference>
<dbReference type="AlphaFoldDB" id="A0A3A1Y440"/>
<keyword evidence="1" id="KW-1133">Transmembrane helix</keyword>
<accession>A0A3A1Y440</accession>
<reference evidence="2 3" key="1">
    <citation type="submission" date="2017-08" db="EMBL/GenBank/DDBJ databases">
        <title>Reclassification of Bisgaard taxon 37 and 44.</title>
        <authorList>
            <person name="Christensen H."/>
        </authorList>
    </citation>
    <scope>NUCLEOTIDE SEQUENCE [LARGE SCALE GENOMIC DNA]</scope>
    <source>
        <strain evidence="2 3">B96_3</strain>
    </source>
</reference>
<organism evidence="2 3">
    <name type="scientific">Psittacicella hinzii</name>
    <dbReference type="NCBI Taxonomy" id="2028575"/>
    <lineage>
        <taxon>Bacteria</taxon>
        <taxon>Pseudomonadati</taxon>
        <taxon>Pseudomonadota</taxon>
        <taxon>Gammaproteobacteria</taxon>
        <taxon>Pasteurellales</taxon>
        <taxon>Psittacicellaceae</taxon>
        <taxon>Psittacicella</taxon>
    </lineage>
</organism>
<comment type="caution">
    <text evidence="2">The sequence shown here is derived from an EMBL/GenBank/DDBJ whole genome shotgun (WGS) entry which is preliminary data.</text>
</comment>
<dbReference type="OrthoDB" id="5678965at2"/>
<keyword evidence="1" id="KW-0472">Membrane</keyword>
<keyword evidence="3" id="KW-1185">Reference proteome</keyword>
<feature type="transmembrane region" description="Helical" evidence="1">
    <location>
        <begin position="89"/>
        <end position="114"/>
    </location>
</feature>
<dbReference type="Proteomes" id="UP000265691">
    <property type="component" value="Unassembled WGS sequence"/>
</dbReference>
<proteinExistence type="predicted"/>
<keyword evidence="1" id="KW-0812">Transmembrane</keyword>
<dbReference type="RefSeq" id="WP_147396822.1">
    <property type="nucleotide sequence ID" value="NZ_NRHC01000072.1"/>
</dbReference>
<evidence type="ECO:0000256" key="1">
    <source>
        <dbReference type="SAM" id="Phobius"/>
    </source>
</evidence>
<dbReference type="EMBL" id="NRHC01000072">
    <property type="protein sequence ID" value="RIY31988.1"/>
    <property type="molecule type" value="Genomic_DNA"/>
</dbReference>
<evidence type="ECO:0000313" key="2">
    <source>
        <dbReference type="EMBL" id="RIY31988.1"/>
    </source>
</evidence>
<protein>
    <recommendedName>
        <fullName evidence="4">RseC/MucC-like positive regulator of sigma(E)</fullName>
    </recommendedName>
</protein>
<evidence type="ECO:0000313" key="3">
    <source>
        <dbReference type="Proteomes" id="UP000265691"/>
    </source>
</evidence>
<feature type="transmembrane region" description="Helical" evidence="1">
    <location>
        <begin position="120"/>
        <end position="141"/>
    </location>
</feature>
<gene>
    <name evidence="2" type="ORF">CKF54_05700</name>
</gene>
<evidence type="ECO:0008006" key="4">
    <source>
        <dbReference type="Google" id="ProtNLM"/>
    </source>
</evidence>
<name>A0A3A1Y440_9GAMM</name>